<comment type="caution">
    <text evidence="6">The sequence shown here is derived from an EMBL/GenBank/DDBJ whole genome shotgun (WGS) entry which is preliminary data.</text>
</comment>
<evidence type="ECO:0000256" key="2">
    <source>
        <dbReference type="ARBA" id="ARBA00022679"/>
    </source>
</evidence>
<evidence type="ECO:0000256" key="3">
    <source>
        <dbReference type="ARBA" id="ARBA00023027"/>
    </source>
</evidence>
<protein>
    <submittedName>
        <fullName evidence="6">DHS-like NAD/FAD-binding domain-containing protein</fullName>
    </submittedName>
</protein>
<keyword evidence="4" id="KW-0479">Metal-binding</keyword>
<feature type="active site" description="Proton acceptor" evidence="4">
    <location>
        <position position="151"/>
    </location>
</feature>
<evidence type="ECO:0000313" key="6">
    <source>
        <dbReference type="EMBL" id="ORZ33127.1"/>
    </source>
</evidence>
<evidence type="ECO:0000259" key="5">
    <source>
        <dbReference type="PROSITE" id="PS50305"/>
    </source>
</evidence>
<dbReference type="InterPro" id="IPR029035">
    <property type="entry name" value="DHS-like_NAD/FAD-binding_dom"/>
</dbReference>
<keyword evidence="3" id="KW-0520">NAD</keyword>
<evidence type="ECO:0000256" key="1">
    <source>
        <dbReference type="ARBA" id="ARBA00006924"/>
    </source>
</evidence>
<dbReference type="EMBL" id="MCFL01000038">
    <property type="protein sequence ID" value="ORZ33127.1"/>
    <property type="molecule type" value="Genomic_DNA"/>
</dbReference>
<name>A0A1Y2HEW2_9FUNG</name>
<accession>A0A1Y2HEW2</accession>
<feature type="domain" description="Deacetylase sirtuin-type" evidence="5">
    <location>
        <begin position="1"/>
        <end position="273"/>
    </location>
</feature>
<dbReference type="SUPFAM" id="SSF52467">
    <property type="entry name" value="DHS-like NAD/FAD-binding domain"/>
    <property type="match status" value="1"/>
</dbReference>
<sequence length="273" mass="29344">MAFEQQVVATAAAIHAAKRVVIVTGAGISVSAGIPDFRSESGLYNLIKLQNPGTVVKGQDLFDASLFRTEPTRRLFYSFMAGLRDACTQAQPTPVHAMMRELDKRGKLLRCYTQNIDGLEERAAQNGSPNRTVAAATSPAAKHPPTVIQLHGTLTHVRCVLCSTRLPFTSTLSTIFAQGDPPACPACMHDADMRAAANKRARATGTLRPDVVLYNEPNPNGDAIADVLGKDLRRRPDVVLVMGTSLKVHGIKRLVRDLAAAARGARARQVAEA</sequence>
<dbReference type="InterPro" id="IPR003000">
    <property type="entry name" value="Sirtuin"/>
</dbReference>
<dbReference type="InterPro" id="IPR050134">
    <property type="entry name" value="NAD-dep_sirtuin_deacylases"/>
</dbReference>
<reference evidence="6 7" key="1">
    <citation type="submission" date="2016-07" db="EMBL/GenBank/DDBJ databases">
        <title>Pervasive Adenine N6-methylation of Active Genes in Fungi.</title>
        <authorList>
            <consortium name="DOE Joint Genome Institute"/>
            <person name="Mondo S.J."/>
            <person name="Dannebaum R.O."/>
            <person name="Kuo R.C."/>
            <person name="Labutti K."/>
            <person name="Haridas S."/>
            <person name="Kuo A."/>
            <person name="Salamov A."/>
            <person name="Ahrendt S.R."/>
            <person name="Lipzen A."/>
            <person name="Sullivan W."/>
            <person name="Andreopoulos W.B."/>
            <person name="Clum A."/>
            <person name="Lindquist E."/>
            <person name="Daum C."/>
            <person name="Ramamoorthy G.K."/>
            <person name="Gryganskyi A."/>
            <person name="Culley D."/>
            <person name="Magnuson J.K."/>
            <person name="James T.Y."/>
            <person name="O'Malley M.A."/>
            <person name="Stajich J.E."/>
            <person name="Spatafora J.W."/>
            <person name="Visel A."/>
            <person name="Grigoriev I.V."/>
        </authorList>
    </citation>
    <scope>NUCLEOTIDE SEQUENCE [LARGE SCALE GENOMIC DNA]</scope>
    <source>
        <strain evidence="6 7">PL171</strain>
    </source>
</reference>
<evidence type="ECO:0000256" key="4">
    <source>
        <dbReference type="PROSITE-ProRule" id="PRU00236"/>
    </source>
</evidence>
<gene>
    <name evidence="6" type="ORF">BCR44DRAFT_1391402</name>
</gene>
<dbReference type="InterPro" id="IPR026591">
    <property type="entry name" value="Sirtuin_cat_small_dom_sf"/>
</dbReference>
<dbReference type="STRING" id="765915.A0A1Y2HEW2"/>
<comment type="similarity">
    <text evidence="1">Belongs to the sirtuin family. Class I subfamily.</text>
</comment>
<dbReference type="PANTHER" id="PTHR11085:SF8">
    <property type="entry name" value="NAD-DEPENDENT HISTONE DEACETYLASE HST3"/>
    <property type="match status" value="1"/>
</dbReference>
<dbReference type="GO" id="GO:0070403">
    <property type="term" value="F:NAD+ binding"/>
    <property type="evidence" value="ECO:0007669"/>
    <property type="project" value="InterPro"/>
</dbReference>
<dbReference type="OrthoDB" id="2919105at2759"/>
<feature type="binding site" evidence="4">
    <location>
        <position position="184"/>
    </location>
    <ligand>
        <name>Zn(2+)</name>
        <dbReference type="ChEBI" id="CHEBI:29105"/>
    </ligand>
</feature>
<dbReference type="AlphaFoldDB" id="A0A1Y2HEW2"/>
<feature type="binding site" evidence="4">
    <location>
        <position position="159"/>
    </location>
    <ligand>
        <name>Zn(2+)</name>
        <dbReference type="ChEBI" id="CHEBI:29105"/>
    </ligand>
</feature>
<dbReference type="Gene3D" id="3.30.1600.10">
    <property type="entry name" value="SIR2/SIRT2 'Small Domain"/>
    <property type="match status" value="1"/>
</dbReference>
<dbReference type="PROSITE" id="PS50305">
    <property type="entry name" value="SIRTUIN"/>
    <property type="match status" value="1"/>
</dbReference>
<feature type="binding site" evidence="4">
    <location>
        <position position="162"/>
    </location>
    <ligand>
        <name>Zn(2+)</name>
        <dbReference type="ChEBI" id="CHEBI:29105"/>
    </ligand>
</feature>
<dbReference type="GO" id="GO:0017136">
    <property type="term" value="F:histone deacetylase activity, NAD-dependent"/>
    <property type="evidence" value="ECO:0007669"/>
    <property type="project" value="TreeGrafter"/>
</dbReference>
<dbReference type="Pfam" id="PF02146">
    <property type="entry name" value="SIR2"/>
    <property type="match status" value="1"/>
</dbReference>
<dbReference type="PANTHER" id="PTHR11085">
    <property type="entry name" value="NAD-DEPENDENT PROTEIN DEACYLASE SIRTUIN-5, MITOCHONDRIAL-RELATED"/>
    <property type="match status" value="1"/>
</dbReference>
<organism evidence="6 7">
    <name type="scientific">Catenaria anguillulae PL171</name>
    <dbReference type="NCBI Taxonomy" id="765915"/>
    <lineage>
        <taxon>Eukaryota</taxon>
        <taxon>Fungi</taxon>
        <taxon>Fungi incertae sedis</taxon>
        <taxon>Blastocladiomycota</taxon>
        <taxon>Blastocladiomycetes</taxon>
        <taxon>Blastocladiales</taxon>
        <taxon>Catenariaceae</taxon>
        <taxon>Catenaria</taxon>
    </lineage>
</organism>
<keyword evidence="7" id="KW-1185">Reference proteome</keyword>
<dbReference type="Gene3D" id="3.40.50.1220">
    <property type="entry name" value="TPP-binding domain"/>
    <property type="match status" value="1"/>
</dbReference>
<feature type="binding site" evidence="4">
    <location>
        <position position="187"/>
    </location>
    <ligand>
        <name>Zn(2+)</name>
        <dbReference type="ChEBI" id="CHEBI:29105"/>
    </ligand>
</feature>
<dbReference type="GO" id="GO:0046872">
    <property type="term" value="F:metal ion binding"/>
    <property type="evidence" value="ECO:0007669"/>
    <property type="project" value="UniProtKB-KW"/>
</dbReference>
<keyword evidence="4" id="KW-0862">Zinc</keyword>
<keyword evidence="2" id="KW-0808">Transferase</keyword>
<dbReference type="Proteomes" id="UP000193411">
    <property type="component" value="Unassembled WGS sequence"/>
</dbReference>
<evidence type="ECO:0000313" key="7">
    <source>
        <dbReference type="Proteomes" id="UP000193411"/>
    </source>
</evidence>
<dbReference type="GO" id="GO:0005634">
    <property type="term" value="C:nucleus"/>
    <property type="evidence" value="ECO:0007669"/>
    <property type="project" value="TreeGrafter"/>
</dbReference>
<dbReference type="InterPro" id="IPR026590">
    <property type="entry name" value="Ssirtuin_cat_dom"/>
</dbReference>
<proteinExistence type="inferred from homology"/>